<dbReference type="AlphaFoldDB" id="A0A4S3KRW8"/>
<reference evidence="2 3" key="1">
    <citation type="submission" date="2017-02" db="EMBL/GenBank/DDBJ databases">
        <title>Whole genome sequencing of Metallibacterium scheffleri DSM 24874 (T).</title>
        <authorList>
            <person name="Kumar S."/>
            <person name="Patil P."/>
            <person name="Patil P.B."/>
        </authorList>
    </citation>
    <scope>NUCLEOTIDE SEQUENCE [LARGE SCALE GENOMIC DNA]</scope>
    <source>
        <strain evidence="2 3">DSM 24874</strain>
    </source>
</reference>
<dbReference type="EMBL" id="MWQO01000006">
    <property type="protein sequence ID" value="THD11843.1"/>
    <property type="molecule type" value="Genomic_DNA"/>
</dbReference>
<evidence type="ECO:0000259" key="1">
    <source>
        <dbReference type="Pfam" id="PF01841"/>
    </source>
</evidence>
<comment type="caution">
    <text evidence="2">The sequence shown here is derived from an EMBL/GenBank/DDBJ whole genome shotgun (WGS) entry which is preliminary data.</text>
</comment>
<dbReference type="Proteomes" id="UP000307749">
    <property type="component" value="Unassembled WGS sequence"/>
</dbReference>
<gene>
    <name evidence="2" type="ORF">B1806_01835</name>
</gene>
<organism evidence="2 3">
    <name type="scientific">Metallibacterium scheffleri</name>
    <dbReference type="NCBI Taxonomy" id="993689"/>
    <lineage>
        <taxon>Bacteria</taxon>
        <taxon>Pseudomonadati</taxon>
        <taxon>Pseudomonadota</taxon>
        <taxon>Gammaproteobacteria</taxon>
        <taxon>Lysobacterales</taxon>
        <taxon>Rhodanobacteraceae</taxon>
        <taxon>Metallibacterium</taxon>
    </lineage>
</organism>
<feature type="domain" description="Transglutaminase-like" evidence="1">
    <location>
        <begin position="143"/>
        <end position="212"/>
    </location>
</feature>
<dbReference type="InterPro" id="IPR002931">
    <property type="entry name" value="Transglutaminase-like"/>
</dbReference>
<evidence type="ECO:0000313" key="3">
    <source>
        <dbReference type="Proteomes" id="UP000307749"/>
    </source>
</evidence>
<proteinExistence type="predicted"/>
<accession>A0A4S3KRW8</accession>
<keyword evidence="3" id="KW-1185">Reference proteome</keyword>
<name>A0A4S3KRW8_9GAMM</name>
<sequence length="275" mass="30029">MGHDCAIAKNAAGCLAPQDIKAGETLRVTVDSRITMAADSILSYSVRLDPAFRDRALIVVSPAAADVPVHFDARDEAGQRAYGVLHQAQVIVAEPRYPPSAVPSIALSTLPSWRALAQLHRQREDSLLDAEPKLPVFAGLSKREVVAQALRWLHARVRYDHDRFRDGAVFPEQSVSALLDSGMADCKGIALLFRAVMKTNGIDVQTVAVSTLGLRPVSWLIPGAWSDHVISYVPDLDLYLDAGVPWDAQKTLQGHERFRYEMGLNLATGAFGVIR</sequence>
<evidence type="ECO:0000313" key="2">
    <source>
        <dbReference type="EMBL" id="THD11843.1"/>
    </source>
</evidence>
<protein>
    <recommendedName>
        <fullName evidence="1">Transglutaminase-like domain-containing protein</fullName>
    </recommendedName>
</protein>
<dbReference type="Pfam" id="PF01841">
    <property type="entry name" value="Transglut_core"/>
    <property type="match status" value="1"/>
</dbReference>